<dbReference type="Gene3D" id="2.30.30.140">
    <property type="match status" value="2"/>
</dbReference>
<dbReference type="eggNOG" id="ENOG502TFPX">
    <property type="taxonomic scope" value="Eukaryota"/>
</dbReference>
<feature type="region of interest" description="Disordered" evidence="1">
    <location>
        <begin position="492"/>
        <end position="525"/>
    </location>
</feature>
<organism evidence="4">
    <name type="scientific">Caenorhabditis brenneri</name>
    <name type="common">Nematode worm</name>
    <dbReference type="NCBI Taxonomy" id="135651"/>
    <lineage>
        <taxon>Eukaryota</taxon>
        <taxon>Metazoa</taxon>
        <taxon>Ecdysozoa</taxon>
        <taxon>Nematoda</taxon>
        <taxon>Chromadorea</taxon>
        <taxon>Rhabditida</taxon>
        <taxon>Rhabditina</taxon>
        <taxon>Rhabditomorpha</taxon>
        <taxon>Rhabditoidea</taxon>
        <taxon>Rhabditidae</taxon>
        <taxon>Peloderinae</taxon>
        <taxon>Caenorhabditis</taxon>
    </lineage>
</organism>
<dbReference type="Proteomes" id="UP000008068">
    <property type="component" value="Unassembled WGS sequence"/>
</dbReference>
<gene>
    <name evidence="3" type="primary">Cbn-eri-5</name>
    <name evidence="3" type="ORF">CAEBREN_22961</name>
</gene>
<dbReference type="OMA" id="ANVSWKC"/>
<feature type="compositionally biased region" description="Basic and acidic residues" evidence="1">
    <location>
        <begin position="503"/>
        <end position="525"/>
    </location>
</feature>
<dbReference type="GO" id="GO:0030422">
    <property type="term" value="P:siRNA processing"/>
    <property type="evidence" value="ECO:0007669"/>
    <property type="project" value="EnsemblMetazoa"/>
</dbReference>
<reference evidence="4" key="1">
    <citation type="submission" date="2011-07" db="EMBL/GenBank/DDBJ databases">
        <authorList>
            <consortium name="Caenorhabditis brenneri Sequencing and Analysis Consortium"/>
            <person name="Wilson R.K."/>
        </authorList>
    </citation>
    <scope>NUCLEOTIDE SEQUENCE [LARGE SCALE GENOMIC DNA]</scope>
    <source>
        <strain evidence="4">PB2801</strain>
    </source>
</reference>
<dbReference type="CDD" id="cd20379">
    <property type="entry name" value="Tudor_dTUD-like"/>
    <property type="match status" value="1"/>
</dbReference>
<evidence type="ECO:0000256" key="1">
    <source>
        <dbReference type="SAM" id="MobiDB-lite"/>
    </source>
</evidence>
<dbReference type="GO" id="GO:0019899">
    <property type="term" value="F:enzyme binding"/>
    <property type="evidence" value="ECO:0007669"/>
    <property type="project" value="EnsemblMetazoa"/>
</dbReference>
<accession>G0MZZ5</accession>
<evidence type="ECO:0000313" key="3">
    <source>
        <dbReference type="EMBL" id="EGT48578.1"/>
    </source>
</evidence>
<dbReference type="InParanoid" id="G0MZZ5"/>
<feature type="domain" description="Tudor" evidence="2">
    <location>
        <begin position="69"/>
        <end position="135"/>
    </location>
</feature>
<keyword evidence="4" id="KW-1185">Reference proteome</keyword>
<dbReference type="STRING" id="135651.G0MZZ5"/>
<name>G0MZZ5_CAEBE</name>
<evidence type="ECO:0000259" key="2">
    <source>
        <dbReference type="Pfam" id="PF00567"/>
    </source>
</evidence>
<protein>
    <submittedName>
        <fullName evidence="3">CBN-ERI-5 protein</fullName>
    </submittedName>
</protein>
<dbReference type="Pfam" id="PF00567">
    <property type="entry name" value="TUDOR"/>
    <property type="match status" value="1"/>
</dbReference>
<dbReference type="InterPro" id="IPR002999">
    <property type="entry name" value="Tudor"/>
</dbReference>
<dbReference type="OrthoDB" id="5813095at2759"/>
<dbReference type="EMBL" id="GL379823">
    <property type="protein sequence ID" value="EGT48578.1"/>
    <property type="molecule type" value="Genomic_DNA"/>
</dbReference>
<dbReference type="GO" id="GO:0030674">
    <property type="term" value="F:protein-macromolecule adaptor activity"/>
    <property type="evidence" value="ECO:0007669"/>
    <property type="project" value="EnsemblMetazoa"/>
</dbReference>
<dbReference type="HOGENOM" id="CLU_555805_0_0_1"/>
<dbReference type="AlphaFoldDB" id="G0MZZ5"/>
<dbReference type="SUPFAM" id="SSF63748">
    <property type="entry name" value="Tudor/PWWP/MBT"/>
    <property type="match status" value="2"/>
</dbReference>
<proteinExistence type="predicted"/>
<dbReference type="Gene3D" id="2.40.50.90">
    <property type="match status" value="1"/>
</dbReference>
<dbReference type="GO" id="GO:0005737">
    <property type="term" value="C:cytoplasm"/>
    <property type="evidence" value="ECO:0007669"/>
    <property type="project" value="UniProtKB-ARBA"/>
</dbReference>
<evidence type="ECO:0000313" key="4">
    <source>
        <dbReference type="Proteomes" id="UP000008068"/>
    </source>
</evidence>
<sequence>MTETSPYTPDNSDFPDPNSIRRIALKESAIVELLRVESPSSLFVRPIDHIRNQLVYKEPYSLTPITSIDVGVYALAPIEERVFGRCIIVRNIELLEACRVFFIDEAVTANVSWKCLFRIEESQMFHPWQAMHITLGRMISLTNEWSLEQCRNFSEILSDFPKFQITPSQVDLEDDSDRPSILVNLYGLQDNQDVNQKVAIEDICSVSMQDVLVTIFPSCLTDDPKLADLDKEQDDLEVILLEEFRRDLPYDWMHETPPDWVDGDENWDIEKCKVNEWNSSFLKPYLLENGCFWGFIKPNATVSPWKMYITPIIVEEEKNMSNEEWITEQFSQKLEMQRQFDDFYSIPQNQRPLEIDEIKFALTSGRAYAIAAVQHRKKTGRQWLRVEILDVLPNNNLEVRFIDQGIHGFQVLKSIHSIHSSHTKHPPFVIEMGQFFNDSVSDTDMEWGNEHWRYIVPYDIPVVFGPKLDFVETGKLLFAEVRNIDEEENLLDDIPPQPVFTDQSHDSRSWNEFSNEKKGENWELREMDEEDIDSYISA</sequence>
<dbReference type="FunCoup" id="G0MZZ5">
    <property type="interactions" value="1816"/>
</dbReference>
<dbReference type="InterPro" id="IPR035437">
    <property type="entry name" value="SNase_OB-fold_sf"/>
</dbReference>